<dbReference type="PANTHER" id="PTHR35038">
    <property type="entry name" value="DISSIMILATORY SULFITE REDUCTASE SIRA"/>
    <property type="match status" value="1"/>
</dbReference>
<evidence type="ECO:0000256" key="1">
    <source>
        <dbReference type="ARBA" id="ARBA00022729"/>
    </source>
</evidence>
<dbReference type="Pfam" id="PF13435">
    <property type="entry name" value="Cytochrome_C554"/>
    <property type="match status" value="2"/>
</dbReference>
<dbReference type="InterPro" id="IPR051829">
    <property type="entry name" value="Multiheme_Cytochr_ET"/>
</dbReference>
<dbReference type="AlphaFoldDB" id="A0A7Z0VM65"/>
<reference evidence="3 4" key="1">
    <citation type="submission" date="2016-06" db="EMBL/GenBank/DDBJ databases">
        <title>Genome sequence of endosymbiont of Candidatus Endolucinida thiodiazotropha.</title>
        <authorList>
            <person name="Poehlein A."/>
            <person name="Koenig S."/>
            <person name="Heiden S.E."/>
            <person name="Thuermer A."/>
            <person name="Voget S."/>
            <person name="Daniel R."/>
            <person name="Markert S."/>
            <person name="Gros O."/>
            <person name="Schweder T."/>
        </authorList>
    </citation>
    <scope>NUCLEOTIDE SEQUENCE [LARGE SCALE GENOMIC DNA]</scope>
    <source>
        <strain evidence="3 4">COS</strain>
    </source>
</reference>
<accession>A0A7Z0VM65</accession>
<dbReference type="Proteomes" id="UP000094769">
    <property type="component" value="Unassembled WGS sequence"/>
</dbReference>
<comment type="caution">
    <text evidence="3">The sequence shown here is derived from an EMBL/GenBank/DDBJ whole genome shotgun (WGS) entry which is preliminary data.</text>
</comment>
<name>A0A7Z0VM65_9GAMM</name>
<evidence type="ECO:0000313" key="3">
    <source>
        <dbReference type="EMBL" id="ODJ88252.1"/>
    </source>
</evidence>
<dbReference type="SUPFAM" id="SSF48695">
    <property type="entry name" value="Multiheme cytochromes"/>
    <property type="match status" value="2"/>
</dbReference>
<dbReference type="InterPro" id="IPR036280">
    <property type="entry name" value="Multihaem_cyt_sf"/>
</dbReference>
<protein>
    <recommendedName>
        <fullName evidence="2">Cytochrome c-552/4 domain-containing protein</fullName>
    </recommendedName>
</protein>
<dbReference type="InterPro" id="IPR023155">
    <property type="entry name" value="Cyt_c-552/4"/>
</dbReference>
<dbReference type="GO" id="GO:0016491">
    <property type="term" value="F:oxidoreductase activity"/>
    <property type="evidence" value="ECO:0007669"/>
    <property type="project" value="TreeGrafter"/>
</dbReference>
<dbReference type="OrthoDB" id="9814800at2"/>
<dbReference type="PANTHER" id="PTHR35038:SF8">
    <property type="entry name" value="C-TYPE POLYHEME CYTOCHROME OMCC"/>
    <property type="match status" value="1"/>
</dbReference>
<keyword evidence="1" id="KW-0732">Signal</keyword>
<evidence type="ECO:0000313" key="4">
    <source>
        <dbReference type="Proteomes" id="UP000094769"/>
    </source>
</evidence>
<proteinExistence type="predicted"/>
<feature type="domain" description="Cytochrome c-552/4" evidence="2">
    <location>
        <begin position="44"/>
        <end position="132"/>
    </location>
</feature>
<feature type="domain" description="Cytochrome c-552/4" evidence="2">
    <location>
        <begin position="217"/>
        <end position="256"/>
    </location>
</feature>
<evidence type="ECO:0000259" key="2">
    <source>
        <dbReference type="Pfam" id="PF13435"/>
    </source>
</evidence>
<dbReference type="RefSeq" id="WP_069123643.1">
    <property type="nucleotide sequence ID" value="NZ_MARB01000007.1"/>
</dbReference>
<gene>
    <name evidence="3" type="ORF">CODIS_16650</name>
</gene>
<organism evidence="3 4">
    <name type="scientific">Candidatus Thiodiazotropha endolucinida</name>
    <dbReference type="NCBI Taxonomy" id="1655433"/>
    <lineage>
        <taxon>Bacteria</taxon>
        <taxon>Pseudomonadati</taxon>
        <taxon>Pseudomonadota</taxon>
        <taxon>Gammaproteobacteria</taxon>
        <taxon>Chromatiales</taxon>
        <taxon>Sedimenticolaceae</taxon>
        <taxon>Candidatus Thiodiazotropha</taxon>
    </lineage>
</organism>
<dbReference type="Gene3D" id="1.10.1130.10">
    <property type="entry name" value="Flavocytochrome C3, Chain A"/>
    <property type="match status" value="1"/>
</dbReference>
<sequence>MEAVFASRTLHVLSLVFSTFVFLIHPTSVTAGADEPIHHVSSEVCKNCHKEIYNQWKGSMHAQSTALKDPIHATFYKKVVGSPVEEGVKHKASGKYPICLQCHAPNAAVDKTTKLDAKPAYAEGVNCVACHTLAKFKGTSGKNGKLLLGLKAYERKNELQGPQGFNQGLTKLIAADDMFGGAGSDDDSKPNPHTQGEVELDGKKIQALPMAANPGLMKTNAACMGCHDKRNNPHGVPLCQTGNEYAGSNVNCQSCHMPVAGGMVDHGMGGGHNHAMLKRSVVFTLDAVKQGDSLNATVKLKNMQPHSLPTGAPFRNIYLKLTAYDSSGNAIWQNAEGHPAKSDSKAYFAYLLANDKGDPAMPPTATQLGVDSRLKPYEERILSYQIPAKDAVLVRGELFYNLLWPVLVEKFKHLPEDLVAPASIAVAEVNL</sequence>
<keyword evidence="4" id="KW-1185">Reference proteome</keyword>
<dbReference type="EMBL" id="MARB01000007">
    <property type="protein sequence ID" value="ODJ88252.1"/>
    <property type="molecule type" value="Genomic_DNA"/>
</dbReference>